<sequence length="117" mass="13041">MNGDVRRLLLLLLRLHLPSVLRGKYEYTNGRPDLVLQPDKTRHDGEDKQGKNTTPVRTGSWDSIGGEQPPTQLASRVARKQGTRKETRSNAMLPSTCCQGRKRGARQRGERGACSVC</sequence>
<gene>
    <name evidence="3" type="ORF">TRIATDRAFT_298641</name>
</gene>
<feature type="region of interest" description="Disordered" evidence="1">
    <location>
        <begin position="26"/>
        <end position="117"/>
    </location>
</feature>
<dbReference type="OrthoDB" id="10545546at2759"/>
<feature type="signal peptide" evidence="2">
    <location>
        <begin position="1"/>
        <end position="23"/>
    </location>
</feature>
<feature type="compositionally biased region" description="Basic and acidic residues" evidence="1">
    <location>
        <begin position="39"/>
        <end position="50"/>
    </location>
</feature>
<evidence type="ECO:0000313" key="3">
    <source>
        <dbReference type="EMBL" id="EHK47574.1"/>
    </source>
</evidence>
<comment type="caution">
    <text evidence="3">The sequence shown here is derived from an EMBL/GenBank/DDBJ whole genome shotgun (WGS) entry which is preliminary data.</text>
</comment>
<dbReference type="Proteomes" id="UP000005426">
    <property type="component" value="Unassembled WGS sequence"/>
</dbReference>
<evidence type="ECO:0008006" key="5">
    <source>
        <dbReference type="Google" id="ProtNLM"/>
    </source>
</evidence>
<organism evidence="3 4">
    <name type="scientific">Hypocrea atroviridis (strain ATCC 20476 / IMI 206040)</name>
    <name type="common">Trichoderma atroviride</name>
    <dbReference type="NCBI Taxonomy" id="452589"/>
    <lineage>
        <taxon>Eukaryota</taxon>
        <taxon>Fungi</taxon>
        <taxon>Dikarya</taxon>
        <taxon>Ascomycota</taxon>
        <taxon>Pezizomycotina</taxon>
        <taxon>Sordariomycetes</taxon>
        <taxon>Hypocreomycetidae</taxon>
        <taxon>Hypocreales</taxon>
        <taxon>Hypocreaceae</taxon>
        <taxon>Trichoderma</taxon>
    </lineage>
</organism>
<reference evidence="3 4" key="1">
    <citation type="journal article" date="2011" name="Genome Biol.">
        <title>Comparative genome sequence analysis underscores mycoparasitism as the ancestral life style of Trichoderma.</title>
        <authorList>
            <person name="Kubicek C.P."/>
            <person name="Herrera-Estrella A."/>
            <person name="Seidl-Seiboth V."/>
            <person name="Martinez D.A."/>
            <person name="Druzhinina I.S."/>
            <person name="Thon M."/>
            <person name="Zeilinger S."/>
            <person name="Casas-Flores S."/>
            <person name="Horwitz B.A."/>
            <person name="Mukherjee P.K."/>
            <person name="Mukherjee M."/>
            <person name="Kredics L."/>
            <person name="Alcaraz L.D."/>
            <person name="Aerts A."/>
            <person name="Antal Z."/>
            <person name="Atanasova L."/>
            <person name="Cervantes-Badillo M.G."/>
            <person name="Challacombe J."/>
            <person name="Chertkov O."/>
            <person name="McCluskey K."/>
            <person name="Coulpier F."/>
            <person name="Deshpande N."/>
            <person name="von Doehren H."/>
            <person name="Ebbole D.J."/>
            <person name="Esquivel-Naranjo E.U."/>
            <person name="Fekete E."/>
            <person name="Flipphi M."/>
            <person name="Glaser F."/>
            <person name="Gomez-Rodriguez E.Y."/>
            <person name="Gruber S."/>
            <person name="Han C."/>
            <person name="Henrissat B."/>
            <person name="Hermosa R."/>
            <person name="Hernandez-Onate M."/>
            <person name="Karaffa L."/>
            <person name="Kosti I."/>
            <person name="Le Crom S."/>
            <person name="Lindquist E."/>
            <person name="Lucas S."/>
            <person name="Luebeck M."/>
            <person name="Luebeck P.S."/>
            <person name="Margeot A."/>
            <person name="Metz B."/>
            <person name="Misra M."/>
            <person name="Nevalainen H."/>
            <person name="Omann M."/>
            <person name="Packer N."/>
            <person name="Perrone G."/>
            <person name="Uresti-Rivera E.E."/>
            <person name="Salamov A."/>
            <person name="Schmoll M."/>
            <person name="Seiboth B."/>
            <person name="Shapiro H."/>
            <person name="Sukno S."/>
            <person name="Tamayo-Ramos J.A."/>
            <person name="Tisch D."/>
            <person name="Wiest A."/>
            <person name="Wilkinson H.H."/>
            <person name="Zhang M."/>
            <person name="Coutinho P.M."/>
            <person name="Kenerley C.M."/>
            <person name="Monte E."/>
            <person name="Baker S.E."/>
            <person name="Grigoriev I.V."/>
        </authorList>
    </citation>
    <scope>NUCLEOTIDE SEQUENCE [LARGE SCALE GENOMIC DNA]</scope>
    <source>
        <strain evidence="4">ATCC 20476 / IMI 206040</strain>
    </source>
</reference>
<evidence type="ECO:0000256" key="2">
    <source>
        <dbReference type="SAM" id="SignalP"/>
    </source>
</evidence>
<feature type="compositionally biased region" description="Polar residues" evidence="1">
    <location>
        <begin position="89"/>
        <end position="98"/>
    </location>
</feature>
<dbReference type="AlphaFoldDB" id="G9NNC5"/>
<feature type="compositionally biased region" description="Polar residues" evidence="1">
    <location>
        <begin position="51"/>
        <end position="61"/>
    </location>
</feature>
<keyword evidence="2" id="KW-0732">Signal</keyword>
<name>G9NNC5_HYPAI</name>
<proteinExistence type="predicted"/>
<accession>G9NNC5</accession>
<dbReference type="HOGENOM" id="CLU_2085148_0_0_1"/>
<keyword evidence="4" id="KW-1185">Reference proteome</keyword>
<protein>
    <recommendedName>
        <fullName evidence="5">Secreted protein</fullName>
    </recommendedName>
</protein>
<dbReference type="EMBL" id="ABDG02000020">
    <property type="protein sequence ID" value="EHK47574.1"/>
    <property type="molecule type" value="Genomic_DNA"/>
</dbReference>
<evidence type="ECO:0000313" key="4">
    <source>
        <dbReference type="Proteomes" id="UP000005426"/>
    </source>
</evidence>
<feature type="chain" id="PRO_5003525094" description="Secreted protein" evidence="2">
    <location>
        <begin position="24"/>
        <end position="117"/>
    </location>
</feature>
<evidence type="ECO:0000256" key="1">
    <source>
        <dbReference type="SAM" id="MobiDB-lite"/>
    </source>
</evidence>